<evidence type="ECO:0000313" key="2">
    <source>
        <dbReference type="EMBL" id="VCU53900.1"/>
    </source>
</evidence>
<reference evidence="2 3" key="1">
    <citation type="submission" date="2018-10" db="EMBL/GenBank/DDBJ databases">
        <authorList>
            <person name="Peiro R."/>
            <person name="Begona"/>
            <person name="Cbmso G."/>
            <person name="Lopez M."/>
            <person name="Gonzalez S."/>
            <person name="Sacristan E."/>
            <person name="Castillo E."/>
        </authorList>
    </citation>
    <scope>NUCLEOTIDE SEQUENCE [LARGE SCALE GENOMIC DNA]</scope>
    <source>
        <strain evidence="2">TTHNAR1</strain>
    </source>
</reference>
<dbReference type="RefSeq" id="WP_014509792.1">
    <property type="nucleotide sequence ID" value="NZ_AP019801.1"/>
</dbReference>
<dbReference type="PROSITE" id="PS51257">
    <property type="entry name" value="PROKAR_LIPOPROTEIN"/>
    <property type="match status" value="1"/>
</dbReference>
<dbReference type="Pfam" id="PF14326">
    <property type="entry name" value="DUF4384"/>
    <property type="match status" value="1"/>
</dbReference>
<feature type="domain" description="DUF4384" evidence="1">
    <location>
        <begin position="48"/>
        <end position="119"/>
    </location>
</feature>
<dbReference type="InterPro" id="IPR025493">
    <property type="entry name" value="DUF4384"/>
</dbReference>
<dbReference type="AlphaFoldDB" id="A0A3P4ASX9"/>
<evidence type="ECO:0000313" key="3">
    <source>
        <dbReference type="Proteomes" id="UP000279841"/>
    </source>
</evidence>
<protein>
    <recommendedName>
        <fullName evidence="1">DUF4384 domain-containing protein</fullName>
    </recommendedName>
</protein>
<organism evidence="2 3">
    <name type="scientific">Thermus thermophilus</name>
    <dbReference type="NCBI Taxonomy" id="274"/>
    <lineage>
        <taxon>Bacteria</taxon>
        <taxon>Thermotogati</taxon>
        <taxon>Deinococcota</taxon>
        <taxon>Deinococci</taxon>
        <taxon>Thermales</taxon>
        <taxon>Thermaceae</taxon>
        <taxon>Thermus</taxon>
    </lineage>
</organism>
<dbReference type="Proteomes" id="UP000279841">
    <property type="component" value="Chromosome"/>
</dbReference>
<proteinExistence type="predicted"/>
<evidence type="ECO:0000259" key="1">
    <source>
        <dbReference type="Pfam" id="PF14326"/>
    </source>
</evidence>
<gene>
    <name evidence="2" type="ORF">TTHN1_01689</name>
</gene>
<sequence length="159" mass="18280">MRVFLLPLAAFLSACTLTLYPEGLSVTYRVDFGGAILRFEPDRGRGATYFVGEEVRFFLTLDRPGWVSLVVQDPDGYTYELDRFHLSRGTHVLPPGPYRYTLTPPRGLHRVRAVYTQSPPSSRVRLEGRYTDWDARLRLYVEASGARAYDVAETYFYVR</sequence>
<accession>A0A3P4ASX9</accession>
<dbReference type="EMBL" id="LR027517">
    <property type="protein sequence ID" value="VCU53900.1"/>
    <property type="molecule type" value="Genomic_DNA"/>
</dbReference>
<name>A0A3P4ASX9_THETH</name>